<evidence type="ECO:0000259" key="13">
    <source>
        <dbReference type="PROSITE" id="PS50261"/>
    </source>
</evidence>
<keyword evidence="10" id="KW-0807">Transducer</keyword>
<dbReference type="InterPro" id="IPR001879">
    <property type="entry name" value="GPCR_2_extracellular_dom"/>
</dbReference>
<dbReference type="GO" id="GO:0007189">
    <property type="term" value="P:adenylate cyclase-activating G protein-coupled receptor signaling pathway"/>
    <property type="evidence" value="ECO:0007669"/>
    <property type="project" value="TreeGrafter"/>
</dbReference>
<evidence type="ECO:0000259" key="12">
    <source>
        <dbReference type="PROSITE" id="PS50227"/>
    </source>
</evidence>
<dbReference type="GeneTree" id="ENSGT00940000165036"/>
<proteinExistence type="inferred from homology"/>
<keyword evidence="4 11" id="KW-0812">Transmembrane</keyword>
<organism evidence="14 15">
    <name type="scientific">Scophthalmus maximus</name>
    <name type="common">Turbot</name>
    <name type="synonym">Psetta maxima</name>
    <dbReference type="NCBI Taxonomy" id="52904"/>
    <lineage>
        <taxon>Eukaryota</taxon>
        <taxon>Metazoa</taxon>
        <taxon>Chordata</taxon>
        <taxon>Craniata</taxon>
        <taxon>Vertebrata</taxon>
        <taxon>Euteleostomi</taxon>
        <taxon>Actinopterygii</taxon>
        <taxon>Neopterygii</taxon>
        <taxon>Teleostei</taxon>
        <taxon>Neoteleostei</taxon>
        <taxon>Acanthomorphata</taxon>
        <taxon>Carangaria</taxon>
        <taxon>Pleuronectiformes</taxon>
        <taxon>Pleuronectoidei</taxon>
        <taxon>Scophthalmidae</taxon>
        <taxon>Scophthalmus</taxon>
    </lineage>
</organism>
<feature type="transmembrane region" description="Helical" evidence="11">
    <location>
        <begin position="198"/>
        <end position="216"/>
    </location>
</feature>
<evidence type="ECO:0000256" key="6">
    <source>
        <dbReference type="ARBA" id="ARBA00023040"/>
    </source>
</evidence>
<dbReference type="PROSITE" id="PS00649">
    <property type="entry name" value="G_PROTEIN_RECEP_F2_1"/>
    <property type="match status" value="1"/>
</dbReference>
<dbReference type="Gene3D" id="4.10.1240.10">
    <property type="entry name" value="GPCR, family 2, extracellular hormone receptor domain"/>
    <property type="match status" value="1"/>
</dbReference>
<evidence type="ECO:0000313" key="15">
    <source>
        <dbReference type="Proteomes" id="UP000694558"/>
    </source>
</evidence>
<evidence type="ECO:0000313" key="14">
    <source>
        <dbReference type="Ensembl" id="ENSSMAP00000068087.1"/>
    </source>
</evidence>
<dbReference type="InterPro" id="IPR017983">
    <property type="entry name" value="GPCR_2_secretin-like_CS"/>
</dbReference>
<evidence type="ECO:0000256" key="3">
    <source>
        <dbReference type="ARBA" id="ARBA00022475"/>
    </source>
</evidence>
<dbReference type="InterPro" id="IPR050332">
    <property type="entry name" value="GPCR_2"/>
</dbReference>
<keyword evidence="8" id="KW-0675">Receptor</keyword>
<evidence type="ECO:0000256" key="11">
    <source>
        <dbReference type="SAM" id="Phobius"/>
    </source>
</evidence>
<dbReference type="PROSITE" id="PS50227">
    <property type="entry name" value="G_PROTEIN_RECEP_F2_3"/>
    <property type="match status" value="1"/>
</dbReference>
<keyword evidence="6" id="KW-0297">G-protein coupled receptor</keyword>
<keyword evidence="9" id="KW-0325">Glycoprotein</keyword>
<evidence type="ECO:0000256" key="5">
    <source>
        <dbReference type="ARBA" id="ARBA00022989"/>
    </source>
</evidence>
<dbReference type="CDD" id="cd15267">
    <property type="entry name" value="7tmB1_GCGR"/>
    <property type="match status" value="1"/>
</dbReference>
<dbReference type="InterPro" id="IPR036445">
    <property type="entry name" value="GPCR_2_extracell_dom_sf"/>
</dbReference>
<dbReference type="SUPFAM" id="SSF81321">
    <property type="entry name" value="Family A G protein-coupled receptor-like"/>
    <property type="match status" value="1"/>
</dbReference>
<evidence type="ECO:0000256" key="4">
    <source>
        <dbReference type="ARBA" id="ARBA00022692"/>
    </source>
</evidence>
<dbReference type="InterPro" id="IPR017981">
    <property type="entry name" value="GPCR_2-like_7TM"/>
</dbReference>
<dbReference type="InterPro" id="IPR000832">
    <property type="entry name" value="GPCR_2_secretin-like"/>
</dbReference>
<dbReference type="AlphaFoldDB" id="A0A8D3E8H8"/>
<keyword evidence="7 11" id="KW-0472">Membrane</keyword>
<dbReference type="PROSITE" id="PS00650">
    <property type="entry name" value="G_PROTEIN_RECEP_F2_2"/>
    <property type="match status" value="1"/>
</dbReference>
<protein>
    <submittedName>
        <fullName evidence="14">Glucagon receptor a</fullName>
    </submittedName>
</protein>
<evidence type="ECO:0000256" key="7">
    <source>
        <dbReference type="ARBA" id="ARBA00023136"/>
    </source>
</evidence>
<dbReference type="PANTHER" id="PTHR45620:SF29">
    <property type="entry name" value="GLUCAGON RECEPTOR"/>
    <property type="match status" value="1"/>
</dbReference>
<dbReference type="SMART" id="SM00008">
    <property type="entry name" value="HormR"/>
    <property type="match status" value="1"/>
</dbReference>
<keyword evidence="5 11" id="KW-1133">Transmembrane helix</keyword>
<dbReference type="Gene3D" id="1.20.1070.10">
    <property type="entry name" value="Rhodopsin 7-helix transmembrane proteins"/>
    <property type="match status" value="1"/>
</dbReference>
<reference evidence="14" key="1">
    <citation type="submission" date="2023-05" db="EMBL/GenBank/DDBJ databases">
        <title>High-quality long-read genome of Scophthalmus maximus.</title>
        <authorList>
            <person name="Lien S."/>
            <person name="Martinez P."/>
        </authorList>
    </citation>
    <scope>NUCLEOTIDE SEQUENCE [LARGE SCALE GENOMIC DNA]</scope>
</reference>
<evidence type="ECO:0000256" key="9">
    <source>
        <dbReference type="ARBA" id="ARBA00023180"/>
    </source>
</evidence>
<dbReference type="PROSITE" id="PS50261">
    <property type="entry name" value="G_PROTEIN_RECEP_F2_4"/>
    <property type="match status" value="1"/>
</dbReference>
<dbReference type="PRINTS" id="PR00249">
    <property type="entry name" value="GPCRSECRETIN"/>
</dbReference>
<evidence type="ECO:0000256" key="8">
    <source>
        <dbReference type="ARBA" id="ARBA00023170"/>
    </source>
</evidence>
<reference evidence="14" key="2">
    <citation type="submission" date="2025-08" db="UniProtKB">
        <authorList>
            <consortium name="Ensembl"/>
        </authorList>
    </citation>
    <scope>IDENTIFICATION</scope>
</reference>
<gene>
    <name evidence="14" type="primary">gcgra</name>
</gene>
<dbReference type="SUPFAM" id="SSF111418">
    <property type="entry name" value="Hormone receptor domain"/>
    <property type="match status" value="1"/>
</dbReference>
<feature type="domain" description="G-protein coupled receptors family 2 profile 1" evidence="12">
    <location>
        <begin position="28"/>
        <end position="105"/>
    </location>
</feature>
<evidence type="ECO:0000256" key="2">
    <source>
        <dbReference type="ARBA" id="ARBA00005314"/>
    </source>
</evidence>
<name>A0A8D3E8H8_SCOMX</name>
<dbReference type="GO" id="GO:0004967">
    <property type="term" value="F:glucagon receptor activity"/>
    <property type="evidence" value="ECO:0007669"/>
    <property type="project" value="TreeGrafter"/>
</dbReference>
<feature type="transmembrane region" description="Helical" evidence="11">
    <location>
        <begin position="256"/>
        <end position="277"/>
    </location>
</feature>
<dbReference type="Pfam" id="PF00002">
    <property type="entry name" value="7tm_2"/>
    <property type="match status" value="1"/>
</dbReference>
<feature type="transmembrane region" description="Helical" evidence="11">
    <location>
        <begin position="298"/>
        <end position="319"/>
    </location>
</feature>
<dbReference type="GO" id="GO:0005886">
    <property type="term" value="C:plasma membrane"/>
    <property type="evidence" value="ECO:0007669"/>
    <property type="project" value="UniProtKB-SubCell"/>
</dbReference>
<dbReference type="PANTHER" id="PTHR45620">
    <property type="entry name" value="PDF RECEPTOR-LIKE PROTEIN-RELATED"/>
    <property type="match status" value="1"/>
</dbReference>
<keyword evidence="3" id="KW-1003">Cell membrane</keyword>
<dbReference type="Ensembl" id="ENSSMAT00000075388.1">
    <property type="protein sequence ID" value="ENSSMAP00000068087.1"/>
    <property type="gene ID" value="ENSSMAG00000001723.2"/>
</dbReference>
<sequence>MCSTVFPQVSPAATLDKLKESLKLYMEECDHNNSQDPPSTGLVCNRTFDNYACWPDGLPNTTVSVPCPWYLPWHHEVLHGMVYQECDANGQWLTTKNTSECDSNNPSQQYYGHIRIMYTVGYSLSLVALVLALGILICFRKLHCMRNNIHMNLFASFILRALSILIKDALIRAAVLQITVSCRIAVVMMQYSIMANTYWLLVEGIYLHNLLVITVFTERNYFKIYLCIGWGEQAHLCVCVRESVCWGQNIDMNYWWIIRSPILLAVVINFLIFIYIIKILVSKLRAHQMRYTDYKIRLAKSTLTLIPLLGIHQVVFIFVTDESTKTTIALRLTKLFIDLFFSSFQGLLVAILYCFVNKEVQSEILKKWKRWKLGRNIEEEYRHTYSNTPNTKTASLLNHVSRLPHLPDIAKTSAPVCSPEERHMLVAGCHNGMVHSKGGVQCASPRHKGNISNCTLVEDISLTDKVQCYKARRGNAESHL</sequence>
<feature type="transmembrane region" description="Helical" evidence="11">
    <location>
        <begin position="116"/>
        <end position="137"/>
    </location>
</feature>
<dbReference type="FunFam" id="1.20.1070.10:FF:000133">
    <property type="entry name" value="Glucagon receptor a"/>
    <property type="match status" value="1"/>
</dbReference>
<dbReference type="Pfam" id="PF02793">
    <property type="entry name" value="HRM"/>
    <property type="match status" value="1"/>
</dbReference>
<dbReference type="GO" id="GO:0017046">
    <property type="term" value="F:peptide hormone binding"/>
    <property type="evidence" value="ECO:0007669"/>
    <property type="project" value="TreeGrafter"/>
</dbReference>
<evidence type="ECO:0000256" key="1">
    <source>
        <dbReference type="ARBA" id="ARBA00004651"/>
    </source>
</evidence>
<accession>A0A8D3E8H8</accession>
<dbReference type="Proteomes" id="UP000694558">
    <property type="component" value="Chromosome 19"/>
</dbReference>
<feature type="transmembrane region" description="Helical" evidence="11">
    <location>
        <begin position="339"/>
        <end position="356"/>
    </location>
</feature>
<comment type="subcellular location">
    <subcellularLocation>
        <location evidence="1">Cell membrane</location>
        <topology evidence="1">Multi-pass membrane protein</topology>
    </subcellularLocation>
</comment>
<dbReference type="GO" id="GO:0007166">
    <property type="term" value="P:cell surface receptor signaling pathway"/>
    <property type="evidence" value="ECO:0007669"/>
    <property type="project" value="InterPro"/>
</dbReference>
<comment type="similarity">
    <text evidence="2">Belongs to the G-protein coupled receptor 2 family.</text>
</comment>
<feature type="domain" description="G-protein coupled receptors family 2 profile 2" evidence="13">
    <location>
        <begin position="114"/>
        <end position="357"/>
    </location>
</feature>
<evidence type="ECO:0000256" key="10">
    <source>
        <dbReference type="ARBA" id="ARBA00023224"/>
    </source>
</evidence>